<dbReference type="InterPro" id="IPR036849">
    <property type="entry name" value="Enolase-like_C_sf"/>
</dbReference>
<dbReference type="InterPro" id="IPR013341">
    <property type="entry name" value="Mandelate_racemase_N_dom"/>
</dbReference>
<dbReference type="SMART" id="SM00922">
    <property type="entry name" value="MR_MLE"/>
    <property type="match status" value="1"/>
</dbReference>
<accession>B9L2R5</accession>
<dbReference type="CDD" id="cd03316">
    <property type="entry name" value="MR_like"/>
    <property type="match status" value="1"/>
</dbReference>
<dbReference type="eggNOG" id="COG4948">
    <property type="taxonomic scope" value="Bacteria"/>
</dbReference>
<dbReference type="STRING" id="309801.trd_1958"/>
<sequence length="399" mass="44801">MRIVALETLRLNEFPNLLWVRLHTDKGYVGIGETFFGAQAVESYLHESVAPYLLGQDPRDIQRHARALRQYVGFCGTGVEQRGNSAIDLALWDLIGRATGQPLYQALGGRVRTEIPVYNTCAGYRYIRAQPRQAVENWGLPENPSEGPYEDLEAFLTRPDALARDLLAMGIRAMKIWPFDPEAERTNGQFLSLSDLERCLEPFQRIRATVGQEMELLVELHGLWNLPMAVRIARALEPLKPLWIEDPIRSDDLDALATLARVTPIPLALSETLGPRSAFRQLLEQRIPGFILFDLGWCGGLTEARAIAAMAEAYQLPVAPHDCTGPIVFTASVHFSLSIPNSFIQEFVRAFYFGWYQEIVTNLPPFANGLISAPEEAGLGTDLRPELWERSDVHIRISH</sequence>
<name>B9L2R5_THERP</name>
<feature type="domain" description="Mandelate racemase/muconate lactonizing enzyme C-terminal" evidence="2">
    <location>
        <begin position="159"/>
        <end position="266"/>
    </location>
</feature>
<dbReference type="SFLD" id="SFLDG00179">
    <property type="entry name" value="mandelate_racemase"/>
    <property type="match status" value="1"/>
</dbReference>
<dbReference type="OrthoDB" id="9774531at2"/>
<dbReference type="KEGG" id="tro:trd_1958"/>
<keyword evidence="1 3" id="KW-0456">Lyase</keyword>
<dbReference type="Pfam" id="PF13378">
    <property type="entry name" value="MR_MLE_C"/>
    <property type="match status" value="1"/>
</dbReference>
<reference evidence="3 4" key="1">
    <citation type="journal article" date="2009" name="PLoS ONE">
        <title>Complete genome sequence of the aerobic CO-oxidizing thermophile Thermomicrobium roseum.</title>
        <authorList>
            <person name="Wu D."/>
            <person name="Raymond J."/>
            <person name="Wu M."/>
            <person name="Chatterji S."/>
            <person name="Ren Q."/>
            <person name="Graham J.E."/>
            <person name="Bryant D.A."/>
            <person name="Robb F."/>
            <person name="Colman A."/>
            <person name="Tallon L.J."/>
            <person name="Badger J.H."/>
            <person name="Madupu R."/>
            <person name="Ward N.L."/>
            <person name="Eisen J.A."/>
        </authorList>
    </citation>
    <scope>NUCLEOTIDE SEQUENCE [LARGE SCALE GENOMIC DNA]</scope>
    <source>
        <strain evidence="4">ATCC 27502 / DSM 5159 / P-2</strain>
    </source>
</reference>
<dbReference type="SUPFAM" id="SSF51604">
    <property type="entry name" value="Enolase C-terminal domain-like"/>
    <property type="match status" value="1"/>
</dbReference>
<dbReference type="EMBL" id="CP001275">
    <property type="protein sequence ID" value="ACM05087.1"/>
    <property type="molecule type" value="Genomic_DNA"/>
</dbReference>
<dbReference type="PANTHER" id="PTHR48080">
    <property type="entry name" value="D-GALACTONATE DEHYDRATASE-RELATED"/>
    <property type="match status" value="1"/>
</dbReference>
<protein>
    <submittedName>
        <fullName evidence="3">Probable galactonate dehydratase protein</fullName>
        <ecNumber evidence="3">4.2.1.6</ecNumber>
    </submittedName>
</protein>
<evidence type="ECO:0000313" key="3">
    <source>
        <dbReference type="EMBL" id="ACM05087.1"/>
    </source>
</evidence>
<gene>
    <name evidence="3" type="primary">dgoA</name>
    <name evidence="3" type="ordered locus">trd_1958</name>
</gene>
<dbReference type="Pfam" id="PF02746">
    <property type="entry name" value="MR_MLE_N"/>
    <property type="match status" value="1"/>
</dbReference>
<dbReference type="PANTHER" id="PTHR48080:SF2">
    <property type="entry name" value="D-GALACTONATE DEHYDRATASE"/>
    <property type="match status" value="1"/>
</dbReference>
<dbReference type="InterPro" id="IPR029065">
    <property type="entry name" value="Enolase_C-like"/>
</dbReference>
<dbReference type="HOGENOM" id="CLU_030273_3_2_0"/>
<dbReference type="SUPFAM" id="SSF54826">
    <property type="entry name" value="Enolase N-terminal domain-like"/>
    <property type="match status" value="1"/>
</dbReference>
<dbReference type="EC" id="4.2.1.6" evidence="3"/>
<evidence type="ECO:0000256" key="1">
    <source>
        <dbReference type="ARBA" id="ARBA00023239"/>
    </source>
</evidence>
<dbReference type="InterPro" id="IPR013342">
    <property type="entry name" value="Mandelate_racemase_C"/>
</dbReference>
<dbReference type="InterPro" id="IPR034593">
    <property type="entry name" value="DgoD-like"/>
</dbReference>
<dbReference type="RefSeq" id="WP_015922899.1">
    <property type="nucleotide sequence ID" value="NC_011959.1"/>
</dbReference>
<dbReference type="GO" id="GO:0008869">
    <property type="term" value="F:galactonate dehydratase activity"/>
    <property type="evidence" value="ECO:0007669"/>
    <property type="project" value="UniProtKB-EC"/>
</dbReference>
<evidence type="ECO:0000313" key="4">
    <source>
        <dbReference type="Proteomes" id="UP000000447"/>
    </source>
</evidence>
<dbReference type="SFLD" id="SFLDS00001">
    <property type="entry name" value="Enolase"/>
    <property type="match status" value="1"/>
</dbReference>
<dbReference type="Gene3D" id="3.30.390.10">
    <property type="entry name" value="Enolase-like, N-terminal domain"/>
    <property type="match status" value="1"/>
</dbReference>
<keyword evidence="4" id="KW-1185">Reference proteome</keyword>
<organism evidence="3 4">
    <name type="scientific">Thermomicrobium roseum (strain ATCC 27502 / DSM 5159 / P-2)</name>
    <dbReference type="NCBI Taxonomy" id="309801"/>
    <lineage>
        <taxon>Bacteria</taxon>
        <taxon>Pseudomonadati</taxon>
        <taxon>Thermomicrobiota</taxon>
        <taxon>Thermomicrobia</taxon>
        <taxon>Thermomicrobiales</taxon>
        <taxon>Thermomicrobiaceae</taxon>
        <taxon>Thermomicrobium</taxon>
    </lineage>
</organism>
<dbReference type="AlphaFoldDB" id="B9L2R5"/>
<dbReference type="InterPro" id="IPR029017">
    <property type="entry name" value="Enolase-like_N"/>
</dbReference>
<dbReference type="Gene3D" id="3.20.20.120">
    <property type="entry name" value="Enolase-like C-terminal domain"/>
    <property type="match status" value="1"/>
</dbReference>
<proteinExistence type="predicted"/>
<evidence type="ECO:0000259" key="2">
    <source>
        <dbReference type="SMART" id="SM00922"/>
    </source>
</evidence>
<dbReference type="Proteomes" id="UP000000447">
    <property type="component" value="Chromosome"/>
</dbReference>